<keyword evidence="2" id="KW-1133">Transmembrane helix</keyword>
<evidence type="ECO:0000259" key="4">
    <source>
        <dbReference type="Pfam" id="PF13449"/>
    </source>
</evidence>
<dbReference type="PANTHER" id="PTHR37957">
    <property type="entry name" value="BLR7070 PROTEIN"/>
    <property type="match status" value="1"/>
</dbReference>
<keyword evidence="5" id="KW-0378">Hydrolase</keyword>
<dbReference type="Pfam" id="PF13449">
    <property type="entry name" value="Phytase-like"/>
    <property type="match status" value="1"/>
</dbReference>
<dbReference type="EMBL" id="CADCVB010000095">
    <property type="protein sequence ID" value="CAA9427018.1"/>
    <property type="molecule type" value="Genomic_DNA"/>
</dbReference>
<feature type="chain" id="PRO_5026762420" evidence="3">
    <location>
        <begin position="28"/>
        <end position="450"/>
    </location>
</feature>
<dbReference type="AlphaFoldDB" id="A0A6J4PY96"/>
<evidence type="ECO:0000313" key="5">
    <source>
        <dbReference type="EMBL" id="CAA9427018.1"/>
    </source>
</evidence>
<dbReference type="EC" id="3.1.4.46" evidence="5"/>
<gene>
    <name evidence="5" type="ORF">AVDCRST_MAG78-1419</name>
</gene>
<sequence>MRRRVGAFVGLLVVAAIATQPPPAALAQPEAILEGRAVLPADTFAGEPPSGSKLEDETKGGRTPPFEGQPVGGISAVLEAGDGEFQAMPDNGFGKKGNSSDFQLRTYRIRPDFETAKGGSGEISYGEFVQLRDPDRRIPFEITNEDLEDRLLTGADFDIESVRREAQGGLWFGDEFGPFLLHTDATGRVLEAPIPLPDVKSPENPNLEAEEEPTLPTSKGFEGMAISEDEGTLYPMLEGALEDDQEASRRYVYEFDLGSKSYTGERWQYRVEASDNSIGDFTALGGGRFLVIERDNEQGEEAGFKKVYEVDLNREDSEGYLVKEEVLDLLSIRDPDRISGPGREGDIGLGDPFSFPFQTIESILPLGDGRLLLLNDNNYPLSAGRNPDQPDDTEAIIVRTGALSPSPTEMPGTGGPPLLVLAGSVLVAVVGAAWMLLQRRVTAVAVRRYP</sequence>
<evidence type="ECO:0000256" key="1">
    <source>
        <dbReference type="SAM" id="MobiDB-lite"/>
    </source>
</evidence>
<keyword evidence="2" id="KW-0472">Membrane</keyword>
<feature type="signal peptide" evidence="3">
    <location>
        <begin position="1"/>
        <end position="27"/>
    </location>
</feature>
<evidence type="ECO:0000256" key="2">
    <source>
        <dbReference type="SAM" id="Phobius"/>
    </source>
</evidence>
<feature type="domain" description="Phytase-like" evidence="4">
    <location>
        <begin position="69"/>
        <end position="379"/>
    </location>
</feature>
<feature type="transmembrane region" description="Helical" evidence="2">
    <location>
        <begin position="418"/>
        <end position="437"/>
    </location>
</feature>
<proteinExistence type="predicted"/>
<dbReference type="GO" id="GO:0008889">
    <property type="term" value="F:glycerophosphodiester phosphodiesterase activity"/>
    <property type="evidence" value="ECO:0007669"/>
    <property type="project" value="UniProtKB-EC"/>
</dbReference>
<dbReference type="InterPro" id="IPR027372">
    <property type="entry name" value="Phytase-like_dom"/>
</dbReference>
<evidence type="ECO:0000256" key="3">
    <source>
        <dbReference type="SAM" id="SignalP"/>
    </source>
</evidence>
<protein>
    <submittedName>
        <fullName evidence="5">Glycerophosphoryl diester phosphodiesterase</fullName>
        <ecNumber evidence="5">3.1.4.46</ecNumber>
    </submittedName>
</protein>
<keyword evidence="3" id="KW-0732">Signal</keyword>
<feature type="region of interest" description="Disordered" evidence="1">
    <location>
        <begin position="194"/>
        <end position="221"/>
    </location>
</feature>
<feature type="region of interest" description="Disordered" evidence="1">
    <location>
        <begin position="42"/>
        <end position="70"/>
    </location>
</feature>
<dbReference type="PANTHER" id="PTHR37957:SF1">
    <property type="entry name" value="PHYTASE-LIKE DOMAIN-CONTAINING PROTEIN"/>
    <property type="match status" value="1"/>
</dbReference>
<reference evidence="5" key="1">
    <citation type="submission" date="2020-02" db="EMBL/GenBank/DDBJ databases">
        <authorList>
            <person name="Meier V. D."/>
        </authorList>
    </citation>
    <scope>NUCLEOTIDE SEQUENCE</scope>
    <source>
        <strain evidence="5">AVDCRST_MAG78</strain>
    </source>
</reference>
<accession>A0A6J4PY96</accession>
<name>A0A6J4PY96_9ACTN</name>
<organism evidence="5">
    <name type="scientific">uncultured Rubrobacteraceae bacterium</name>
    <dbReference type="NCBI Taxonomy" id="349277"/>
    <lineage>
        <taxon>Bacteria</taxon>
        <taxon>Bacillati</taxon>
        <taxon>Actinomycetota</taxon>
        <taxon>Rubrobacteria</taxon>
        <taxon>Rubrobacterales</taxon>
        <taxon>Rubrobacteraceae</taxon>
        <taxon>environmental samples</taxon>
    </lineage>
</organism>
<keyword evidence="2" id="KW-0812">Transmembrane</keyword>